<keyword evidence="2" id="KW-0812">Transmembrane</keyword>
<accession>A0A7X9NIU3</accession>
<dbReference type="Proteomes" id="UP000540014">
    <property type="component" value="Unassembled WGS sequence"/>
</dbReference>
<evidence type="ECO:0000256" key="2">
    <source>
        <dbReference type="SAM" id="Phobius"/>
    </source>
</evidence>
<gene>
    <name evidence="3" type="ORF">HF861_09445</name>
</gene>
<comment type="caution">
    <text evidence="3">The sequence shown here is derived from an EMBL/GenBank/DDBJ whole genome shotgun (WGS) entry which is preliminary data.</text>
</comment>
<feature type="transmembrane region" description="Helical" evidence="2">
    <location>
        <begin position="6"/>
        <end position="22"/>
    </location>
</feature>
<keyword evidence="2" id="KW-0472">Membrane</keyword>
<dbReference type="AlphaFoldDB" id="A0A7X9NIU3"/>
<keyword evidence="2" id="KW-1133">Transmembrane helix</keyword>
<feature type="coiled-coil region" evidence="1">
    <location>
        <begin position="142"/>
        <end position="169"/>
    </location>
</feature>
<name>A0A7X9NIU3_9FIRM</name>
<evidence type="ECO:0000313" key="3">
    <source>
        <dbReference type="EMBL" id="NME45103.1"/>
    </source>
</evidence>
<evidence type="ECO:0000256" key="1">
    <source>
        <dbReference type="SAM" id="Coils"/>
    </source>
</evidence>
<evidence type="ECO:0000313" key="4">
    <source>
        <dbReference type="Proteomes" id="UP000540014"/>
    </source>
</evidence>
<reference evidence="3 4" key="1">
    <citation type="submission" date="2020-04" db="EMBL/GenBank/DDBJ databases">
        <authorList>
            <person name="Hitch T.C.A."/>
            <person name="Wylensek D."/>
            <person name="Clavel T."/>
        </authorList>
    </citation>
    <scope>NUCLEOTIDE SEQUENCE [LARGE SCALE GENOMIC DNA]</scope>
    <source>
        <strain evidence="3 4">BSM-383-APC-22F</strain>
    </source>
</reference>
<sequence>MTVVFIIVIIAIGILWIFPKFMKQRIYKKMTDALSHKEYDRLDEILDSFWCTFSYKPYNREFMRLTSYTMQGDRKKIEEQYATMFQKLRMSKKQKLPLAKHAFYFYLETSQFEKAHEMLSVCKDDPNTNEYHVMQIMYDILADKKSNHIQEIKKSLDQLKSQKDAYTKEANRVRIGVYEYLLGLQYHYLHNVKTSQSYLKAALKKCRHTPYEPLIQEMLQS</sequence>
<dbReference type="EMBL" id="JABAFR010000025">
    <property type="protein sequence ID" value="NME45103.1"/>
    <property type="molecule type" value="Genomic_DNA"/>
</dbReference>
<keyword evidence="1" id="KW-0175">Coiled coil</keyword>
<dbReference type="RefSeq" id="WP_168966210.1">
    <property type="nucleotide sequence ID" value="NZ_JABAFR010000025.1"/>
</dbReference>
<proteinExistence type="predicted"/>
<organism evidence="3 4">
    <name type="scientific">Faecalicoccus pleomorphus</name>
    <dbReference type="NCBI Taxonomy" id="1323"/>
    <lineage>
        <taxon>Bacteria</taxon>
        <taxon>Bacillati</taxon>
        <taxon>Bacillota</taxon>
        <taxon>Erysipelotrichia</taxon>
        <taxon>Erysipelotrichales</taxon>
        <taxon>Erysipelotrichaceae</taxon>
        <taxon>Faecalicoccus</taxon>
    </lineage>
</organism>
<protein>
    <submittedName>
        <fullName evidence="3">Uncharacterized protein</fullName>
    </submittedName>
</protein>